<proteinExistence type="predicted"/>
<comment type="caution">
    <text evidence="1">The sequence shown here is derived from an EMBL/GenBank/DDBJ whole genome shotgun (WGS) entry which is preliminary data.</text>
</comment>
<keyword evidence="2" id="KW-1185">Reference proteome</keyword>
<dbReference type="Proteomes" id="UP001595191">
    <property type="component" value="Unassembled WGS sequence"/>
</dbReference>
<organism evidence="1 2">
    <name type="scientific">Meishania litoralis</name>
    <dbReference type="NCBI Taxonomy" id="3434685"/>
    <lineage>
        <taxon>Bacteria</taxon>
        <taxon>Pseudomonadati</taxon>
        <taxon>Bacteroidota</taxon>
        <taxon>Flavobacteriia</taxon>
        <taxon>Flavobacteriales</taxon>
        <taxon>Flavobacteriaceae</taxon>
        <taxon>Meishania</taxon>
    </lineage>
</organism>
<reference evidence="1" key="1">
    <citation type="submission" date="2024-09" db="EMBL/GenBank/DDBJ databases">
        <authorList>
            <person name="Liu J."/>
        </authorList>
    </citation>
    <scope>NUCLEOTIDE SEQUENCE</scope>
    <source>
        <strain evidence="1">NBU2967</strain>
    </source>
</reference>
<evidence type="ECO:0000313" key="1">
    <source>
        <dbReference type="EMBL" id="MFH6602165.1"/>
    </source>
</evidence>
<dbReference type="EMBL" id="JBHFPV010000001">
    <property type="protein sequence ID" value="MFH6602165.1"/>
    <property type="molecule type" value="Genomic_DNA"/>
</dbReference>
<protein>
    <submittedName>
        <fullName evidence="1">Uncharacterized protein</fullName>
    </submittedName>
</protein>
<evidence type="ECO:0000313" key="2">
    <source>
        <dbReference type="Proteomes" id="UP001595191"/>
    </source>
</evidence>
<accession>A0ACC7LG83</accession>
<name>A0ACC7LG83_9FLAO</name>
<sequence>METKELKNFKKISLNVVLTDPDRYQLIYASQLYSTFFGVAGKFKVENDKLKEIDISLVNYKGAYNLGLLQKTEDSWNCQNGVNGQLCLHIKANGGLHGHRTNQNIKVKCDTDIKNLKDMMVSRELYPIYDNIPSDFEEHLHHPMFDSEFYERDGIAIRKRDRLDNQFKPNTVGKCKNSLVYFLK</sequence>
<gene>
    <name evidence="1" type="ORF">ACEZ3G_01660</name>
</gene>